<evidence type="ECO:0000256" key="3">
    <source>
        <dbReference type="ARBA" id="ARBA00023125"/>
    </source>
</evidence>
<reference evidence="6 7" key="1">
    <citation type="submission" date="2019-05" db="EMBL/GenBank/DDBJ databases">
        <title>Nesterenkonia sp. GY074 isolated from the Southern Atlantic Ocean.</title>
        <authorList>
            <person name="Zhang G."/>
        </authorList>
    </citation>
    <scope>NUCLEOTIDE SEQUENCE [LARGE SCALE GENOMIC DNA]</scope>
    <source>
        <strain evidence="6 7">GY074</strain>
    </source>
</reference>
<feature type="domain" description="HTH lysR-type" evidence="5">
    <location>
        <begin position="2"/>
        <end position="59"/>
    </location>
</feature>
<protein>
    <submittedName>
        <fullName evidence="6">LysR family transcriptional regulator</fullName>
    </submittedName>
</protein>
<proteinExistence type="inferred from homology"/>
<accession>A0A5R9BBD7</accession>
<dbReference type="Gene3D" id="3.40.190.10">
    <property type="entry name" value="Periplasmic binding protein-like II"/>
    <property type="match status" value="2"/>
</dbReference>
<dbReference type="Pfam" id="PF00126">
    <property type="entry name" value="HTH_1"/>
    <property type="match status" value="1"/>
</dbReference>
<dbReference type="SUPFAM" id="SSF53850">
    <property type="entry name" value="Periplasmic binding protein-like II"/>
    <property type="match status" value="1"/>
</dbReference>
<name>A0A5R9BBD7_9MICC</name>
<evidence type="ECO:0000256" key="1">
    <source>
        <dbReference type="ARBA" id="ARBA00009437"/>
    </source>
</evidence>
<keyword evidence="7" id="KW-1185">Reference proteome</keyword>
<dbReference type="GO" id="GO:0003700">
    <property type="term" value="F:DNA-binding transcription factor activity"/>
    <property type="evidence" value="ECO:0007669"/>
    <property type="project" value="InterPro"/>
</dbReference>
<keyword evidence="4" id="KW-0804">Transcription</keyword>
<organism evidence="6 7">
    <name type="scientific">Nesterenkonia salmonea</name>
    <dbReference type="NCBI Taxonomy" id="1804987"/>
    <lineage>
        <taxon>Bacteria</taxon>
        <taxon>Bacillati</taxon>
        <taxon>Actinomycetota</taxon>
        <taxon>Actinomycetes</taxon>
        <taxon>Micrococcales</taxon>
        <taxon>Micrococcaceae</taxon>
        <taxon>Nesterenkonia</taxon>
    </lineage>
</organism>
<dbReference type="InterPro" id="IPR036390">
    <property type="entry name" value="WH_DNA-bd_sf"/>
</dbReference>
<dbReference type="PROSITE" id="PS50931">
    <property type="entry name" value="HTH_LYSR"/>
    <property type="match status" value="1"/>
</dbReference>
<evidence type="ECO:0000313" key="6">
    <source>
        <dbReference type="EMBL" id="TLP94969.1"/>
    </source>
</evidence>
<comment type="similarity">
    <text evidence="1">Belongs to the LysR transcriptional regulatory family.</text>
</comment>
<evidence type="ECO:0000259" key="5">
    <source>
        <dbReference type="PROSITE" id="PS50931"/>
    </source>
</evidence>
<dbReference type="Gene3D" id="1.10.10.10">
    <property type="entry name" value="Winged helix-like DNA-binding domain superfamily/Winged helix DNA-binding domain"/>
    <property type="match status" value="1"/>
</dbReference>
<keyword evidence="3" id="KW-0238">DNA-binding</keyword>
<dbReference type="PANTHER" id="PTHR30346">
    <property type="entry name" value="TRANSCRIPTIONAL DUAL REGULATOR HCAR-RELATED"/>
    <property type="match status" value="1"/>
</dbReference>
<dbReference type="InterPro" id="IPR036388">
    <property type="entry name" value="WH-like_DNA-bd_sf"/>
</dbReference>
<dbReference type="Pfam" id="PF03466">
    <property type="entry name" value="LysR_substrate"/>
    <property type="match status" value="1"/>
</dbReference>
<comment type="caution">
    <text evidence="6">The sequence shown here is derived from an EMBL/GenBank/DDBJ whole genome shotgun (WGS) entry which is preliminary data.</text>
</comment>
<dbReference type="RefSeq" id="WP_138253580.1">
    <property type="nucleotide sequence ID" value="NZ_VAVZ01000030.1"/>
</dbReference>
<evidence type="ECO:0000256" key="2">
    <source>
        <dbReference type="ARBA" id="ARBA00023015"/>
    </source>
</evidence>
<dbReference type="GO" id="GO:0003677">
    <property type="term" value="F:DNA binding"/>
    <property type="evidence" value="ECO:0007669"/>
    <property type="project" value="UniProtKB-KW"/>
</dbReference>
<dbReference type="EMBL" id="VAVZ01000030">
    <property type="protein sequence ID" value="TLP94969.1"/>
    <property type="molecule type" value="Genomic_DNA"/>
</dbReference>
<dbReference type="SUPFAM" id="SSF46785">
    <property type="entry name" value="Winged helix' DNA-binding domain"/>
    <property type="match status" value="1"/>
</dbReference>
<dbReference type="PANTHER" id="PTHR30346:SF29">
    <property type="entry name" value="LYSR SUBSTRATE-BINDING"/>
    <property type="match status" value="1"/>
</dbReference>
<keyword evidence="2" id="KW-0805">Transcription regulation</keyword>
<dbReference type="AlphaFoldDB" id="A0A5R9BBD7"/>
<dbReference type="InterPro" id="IPR005119">
    <property type="entry name" value="LysR_subst-bd"/>
</dbReference>
<dbReference type="Proteomes" id="UP000310458">
    <property type="component" value="Unassembled WGS sequence"/>
</dbReference>
<evidence type="ECO:0000256" key="4">
    <source>
        <dbReference type="ARBA" id="ARBA00023163"/>
    </source>
</evidence>
<dbReference type="GO" id="GO:0032993">
    <property type="term" value="C:protein-DNA complex"/>
    <property type="evidence" value="ECO:0007669"/>
    <property type="project" value="TreeGrafter"/>
</dbReference>
<sequence>MLNPQRLRVFQAVVAAGSLQAAARNLHYSPATVSQHITALSRETGLQLFEKDGRGRRPTAAGVHLAEQATAALSGLSRLDQVVDDLRSQRSKHLAIACFSSVAQEWIPEVVRRARESEPELTVEISLNEPHGGQGRRPAGIDVRNESMEEPAAPLEDCIRHELCVEDFAVVIPSDHPLISERSVSMRQLQKENWVDHDIYESPTGRIIRSAALAAGFTPQFSARLDDHHAALRIVSAGLGIAVLPRLALRDLPPGVVARPLRRPRVQRRIVAHVRHSASLDPIVAGSLICLRQQAQLLIADQPSNRDDGSTGD</sequence>
<dbReference type="OrthoDB" id="4131546at2"/>
<evidence type="ECO:0000313" key="7">
    <source>
        <dbReference type="Proteomes" id="UP000310458"/>
    </source>
</evidence>
<gene>
    <name evidence="6" type="ORF">FEF26_10960</name>
</gene>
<dbReference type="InterPro" id="IPR000847">
    <property type="entry name" value="LysR_HTH_N"/>
</dbReference>